<gene>
    <name evidence="1" type="ORF">PLEOSDRAFT_165347</name>
</gene>
<evidence type="ECO:0000313" key="1">
    <source>
        <dbReference type="EMBL" id="KDQ32014.1"/>
    </source>
</evidence>
<dbReference type="Proteomes" id="UP000027073">
    <property type="component" value="Unassembled WGS sequence"/>
</dbReference>
<dbReference type="AlphaFoldDB" id="A0A067NVT2"/>
<protein>
    <submittedName>
        <fullName evidence="1">Uncharacterized protein</fullName>
    </submittedName>
</protein>
<proteinExistence type="predicted"/>
<reference evidence="2" key="1">
    <citation type="journal article" date="2014" name="Proc. Natl. Acad. Sci. U.S.A.">
        <title>Extensive sampling of basidiomycete genomes demonstrates inadequacy of the white-rot/brown-rot paradigm for wood decay fungi.</title>
        <authorList>
            <person name="Riley R."/>
            <person name="Salamov A.A."/>
            <person name="Brown D.W."/>
            <person name="Nagy L.G."/>
            <person name="Floudas D."/>
            <person name="Held B.W."/>
            <person name="Levasseur A."/>
            <person name="Lombard V."/>
            <person name="Morin E."/>
            <person name="Otillar R."/>
            <person name="Lindquist E.A."/>
            <person name="Sun H."/>
            <person name="LaButti K.M."/>
            <person name="Schmutz J."/>
            <person name="Jabbour D."/>
            <person name="Luo H."/>
            <person name="Baker S.E."/>
            <person name="Pisabarro A.G."/>
            <person name="Walton J.D."/>
            <person name="Blanchette R.A."/>
            <person name="Henrissat B."/>
            <person name="Martin F."/>
            <person name="Cullen D."/>
            <person name="Hibbett D.S."/>
            <person name="Grigoriev I.V."/>
        </authorList>
    </citation>
    <scope>NUCLEOTIDE SEQUENCE [LARGE SCALE GENOMIC DNA]</scope>
    <source>
        <strain evidence="2">PC15</strain>
    </source>
</reference>
<organism evidence="1 2">
    <name type="scientific">Pleurotus ostreatus (strain PC15)</name>
    <name type="common">Oyster mushroom</name>
    <dbReference type="NCBI Taxonomy" id="1137138"/>
    <lineage>
        <taxon>Eukaryota</taxon>
        <taxon>Fungi</taxon>
        <taxon>Dikarya</taxon>
        <taxon>Basidiomycota</taxon>
        <taxon>Agaricomycotina</taxon>
        <taxon>Agaricomycetes</taxon>
        <taxon>Agaricomycetidae</taxon>
        <taxon>Agaricales</taxon>
        <taxon>Pleurotineae</taxon>
        <taxon>Pleurotaceae</taxon>
        <taxon>Pleurotus</taxon>
    </lineage>
</organism>
<name>A0A067NVT2_PLEO1</name>
<sequence length="176" mass="19678">MCMSYKDFRMMSEIKVESPKDNLILKAELKYVLGGVKLQRYRYVSKLSSLSNLIAPLREVLSIVIIDLEERTDLRAVSGSHRFNFSPGTAPNRAQYLTPLPLDDGNAEMCRNSLSEMGKFVTPSSSAKILRTTAFLLEPTGGLKVLRRLRVEGTLLKRYWSIAADLIAYAAWTSGG</sequence>
<dbReference type="VEuPathDB" id="FungiDB:PLEOSDRAFT_165347"/>
<evidence type="ECO:0000313" key="2">
    <source>
        <dbReference type="Proteomes" id="UP000027073"/>
    </source>
</evidence>
<dbReference type="HOGENOM" id="CLU_1525793_0_0_1"/>
<dbReference type="EMBL" id="KL198005">
    <property type="protein sequence ID" value="KDQ32014.1"/>
    <property type="molecule type" value="Genomic_DNA"/>
</dbReference>
<accession>A0A067NVT2</accession>
<dbReference type="InParanoid" id="A0A067NVT2"/>